<accession>A0A6C0KTY3</accession>
<sequence>MTTCFSLISNYIEISNNKYILNNSASTNASSASSITTRTNISFGLYDNSNNNYLLRGIPSNYPVTFFSQVSNDVSNIINFEALNTESIIIYVSHGQDVSFINGDYFRFYDKNYQLLNINHGYRTIYDSSLTDVRSNFYFMNSRSYTFISTTDFCSNFPFTISGNSLTTSYSLDTTDSSFTITIPANADNDNDSNKLVYRDNDNDISGNLYILRDAIGLKYYYGDISFSIKNYNDSSTVNLSLKSYDFSYGASAGRFGNKEISNNNLFYYSSTCSYIINNNLPANNEFLNKVSALDFSLNIGLSFNKNNHSSHTNNNPTTIYNLNFGLGKGSYIIIDVSSAFPMRLNNEDISDCIAIDTTYQPARIKDVIYDKKTYYYGSFKIKVFDDFSNVNIALLNRTSLQEEIYNSKFFYTDLPHLQGGTYGASGTGYLKLMNQQSNFFDLSESVNNKYELNLNSSYSELSYIAADKYGHNLDILDFVTRIPSSDNTINEEISNNIINRLFAYNILYKVIDYENTTIQNIRTINVNSGPIIEISSNYFQNNNQYTNILNFENNTFNRDYNFFNDIKVYIYDTSRQRINIPFEVTISGSYFSNNDTRTTQRVINDTSFSYTQPPRDGIVSNSEYLSISGKNYYAYYRDFVLFRNTKNDFINITNFNNSSLIYDNSNSPIFIGNKISIEANRIKIGSGTNSIELKSITQSIDISTISLNLDSTYNTGRDDDITDYSFNCNLKLNNYFFEIRCISLDFSQDNCKVTGFFNPINFFKSSASLIDLSYVGSYNLKISTKSLSPGDYFYDSSLIKNRFFNPNITNDLRTYTINIQDTSKPVLTFYDKNTFSSSTTYLYTIPRARTFNILQDICFVNVRNITNYNTYVSNKPLIQYSDNSIYDLSYSRDISFTLIGKGTNINHSPSNELSLITSYSDASCVIKYRAKDICNNWSQDISLILDFISIPYAELSGNSILSIDFSRNITSYSDAGLKIYDLSSTITPFIPGVIAGNGIYETSNNVVLGSLTYDISYNSDICLNSVNDYSFNYIISVIGSTRRLLLTRKVKIVDNKLPFFLFPDFSAINYTLNDSQLGINMANYSTSYSSSNRRIHSSDASFNIDFSFVAYRSFDDLSKVLYDFDVSDNYAQKPNITRTLRYNNNPGLFSFNDISNYFDNSINRILNNVTISKSLNLKLPQLLFNYDISDSYNSYSVIRKVDIINLKPPVIDFSFANYYPNSSYPASYNYVYFGANRIDFSYVALDYNKPSNSYNFIQELSSILFNFDLSNNVNSKANISYQITISNNSYRQSILTINDLSNNNTIKSLFSIRDTAFSLIYDISDNQDNSYQTIRNVKIIDISTNLDISFLNNSSLLTVSFGDISFDILRDVSFNHKRLTTTSISFDISYNFQANTITSVSGTGFKLFDPSALIYRMGDNSVNYFPSAYSSSFYSKNRIINIVNNRPLISFPSTGISHEIYTPLSDASLIFGVTSYSIYDDFFFKNYKTDLSYNGTNYKVTFDNSLNIMEPSAGIYNIYYRSTDLYNTTSIRTRILDVADRRAPLITICGDFYYTLSGASSYYVPNRTIYIEYGAYAYDAGTRTQIYDISITKISQQKRTTLSNGLIETSFDYITISNNTLTSQPLIYNINSLKAPDYRIIYSANDKFDNSLSITRNIYVTPPTKPKLYPYIEVSSDDNSIMEYSLLGDISINARLINTTNIGSKFYDLSLSFNYNNISTIANSQNIICQAIKSNVFRKAGTNNYVRFKLRATDANDISLVSSYVNVEYETIESTNIEKTHKIYFYARDLSQSNIIDQISFLEYNLNFIDNKPPQVNFLTNRIFDSNSNLKYPLLSATSRNDLSINIASYANFNNIYNNYENYYKKTLSNNIVLFDPGINISDIVSGDVNYIDNSFQKIDSSTSYSFVSSDISINYYKYDGSLIDVCNILFLANDISQSYQVSDRQGNISETRSRTINVARFPPFINLNYQKDCCANNYITYYHKKFEKYVELGGRVIDYFDGFTLSFENVKSLVNLNENVNGAYTIKYDISNSANIYNDTQRKVDVITSLPLLQNYTYEFNDIINFSFFTITNKSYVKYSLYNGTYKFNVPHSLAFNIITQEFDICNGLYAISDVVSIASDNSYNVSSKKFYHNNVTLTVSGDFNRLSVELSNNDSYSNIFVYNSKNTYTDLYDVINNYENNVIIDTSYIVDICNLNNPNSSPYFELLSSAFSSTSSNARVGRDLHLSIGNYRFYQYGYTNFHNPIKFSITKDGTHNGGVEYTKNIFRRNLPGVSILNRNSNSNYTQLNIDATTPATLYYYCENFPNMGGRIQIKNNIIFSKQAIVLNNYVIDETCETKILNSNYLPDDVLKNRIILTQRFNISGGDMSFVNITCITQRNIQHNMLYNIAQQPHKLIIRQHTNLIARPYDNFTVTNYSIMKDNSNNYLVEDKGTPYKFSNTYINLFKYDFDTSLNVDKREIDPLLNIYEQDIRELFYNYKNYNFFNPGSGSNQLLDEITNYSDFFRANKLLTTTLLEDSFKYKISDFFFAKPSKILNLDSANEYNYNEKLLAPRIKITNITANYITFTLEIYYNNNNNWYLSSNILNSNKEVLFGTYEYIIYSSSFIDISNVVNAPATRDFITFYNGSLTITSNLIYSNNYSYNSELSNNFYSSSIFAQLGYNNLDSSVNDLTNTVFLSIKDTSNNKESLCGLTKQNLYNNVYFDENQTLIFHKFDPTTLVNYQVNSPALTLEDTLRESTNNQNYLIDVAENDIYNFYNERPLNLNTLRDLSTNEEYNVYIAFTINEELTSTNNYLTQFDIQPIYLNNMPVRRIGNIYRQYSENFLNSYDDGINTINELSYNSIDNKLNSHSYVIDLNDYFDINIYKTALLASNLYLTDYIDINKLTYTLLDIKFTRPFNLYDITASQSVIFNAININLLLAMRNKVIPLYYKLTYMIKILAISFPNVPTNNMRLIFKDSDNINFYINLINPDPSNAIVDVYTNEVSIDTLNNLYTEIFDNIQTLLFNYNAVINSYNIRHIYLINITNFLNMVIEFNYINIDYLDNIITLLENNVENILTNMSIYFGENNITTTLKLYNLTSNIALDNGNVLTNNDMSYLDYCFKAFYTLNNELDLMRKEVAVRNYDYSNIFESYKYEMASNNTNYSQKRYKNLYISANSDAAKLYNDLSYNFKLLNANFILDYSYVLYNYANVTYYYSPFPKGTNNIVNFQAYNDASIVNFETLYTNVNNLYNIITNVFNIVSSDYNIINKPTLYVNKYYEFNGSKLLINSYYSNSITLKLNIQYKKSLYQTIDLSNIYLDITIPDLIPPTLVFNNTSDVSFNENVLNSDATLNALVSSKLINDLSYIDLNQSYTITFADKKYYDNSAGANVVRPLSYSNNSLSLLQIDFTDISNVTFNDISSYVYIKYVLLDNANNKNIIRRKILLENDNTEPIFFYKGQNTTWRAYRSSSIITITQRPTLIISQSITQADFLVTLLNNTIKIVDPLLHERYPNLFVTNYSDISLTTLLRDASAIDISYINIVREINNISVPIQTILNYNNGQSITNFSSLMNNQLLIESSNNRLFLDYFSSTNVYPRIGQLRIKLQITPSIVVGETIIDTNCCYPKVEYKPIQDNYKLGSQNTAVMRMAKFIINRHI</sequence>
<name>A0A6C0KTY3_9ZZZZ</name>
<dbReference type="EMBL" id="MN740956">
    <property type="protein sequence ID" value="QHU19798.1"/>
    <property type="molecule type" value="Genomic_DNA"/>
</dbReference>
<organism evidence="1">
    <name type="scientific">viral metagenome</name>
    <dbReference type="NCBI Taxonomy" id="1070528"/>
    <lineage>
        <taxon>unclassified sequences</taxon>
        <taxon>metagenomes</taxon>
        <taxon>organismal metagenomes</taxon>
    </lineage>
</organism>
<evidence type="ECO:0000313" key="1">
    <source>
        <dbReference type="EMBL" id="QHU19798.1"/>
    </source>
</evidence>
<reference evidence="1" key="1">
    <citation type="journal article" date="2020" name="Nature">
        <title>Giant virus diversity and host interactions through global metagenomics.</title>
        <authorList>
            <person name="Schulz F."/>
            <person name="Roux S."/>
            <person name="Paez-Espino D."/>
            <person name="Jungbluth S."/>
            <person name="Walsh D.A."/>
            <person name="Denef V.J."/>
            <person name="McMahon K.D."/>
            <person name="Konstantinidis K.T."/>
            <person name="Eloe-Fadrosh E.A."/>
            <person name="Kyrpides N.C."/>
            <person name="Woyke T."/>
        </authorList>
    </citation>
    <scope>NUCLEOTIDE SEQUENCE</scope>
    <source>
        <strain evidence="1">GVMAG-S-3300013014-113</strain>
    </source>
</reference>
<protein>
    <submittedName>
        <fullName evidence="1">Uncharacterized protein</fullName>
    </submittedName>
</protein>
<proteinExistence type="predicted"/>